<evidence type="ECO:0000313" key="2">
    <source>
        <dbReference type="Proteomes" id="UP001163321"/>
    </source>
</evidence>
<sequence length="77" mass="8579">MIFCGEEMDVLSLNLQMKNSPIYAILKNSPFPLKDKAEARICCVSILSGSSGAHPLCQHDEVCTDIECMTANCWNLW</sequence>
<gene>
    <name evidence="1" type="ORF">PsorP6_006761</name>
</gene>
<dbReference type="Proteomes" id="UP001163321">
    <property type="component" value="Chromosome 4"/>
</dbReference>
<protein>
    <submittedName>
        <fullName evidence="1">Uncharacterized protein</fullName>
    </submittedName>
</protein>
<comment type="caution">
    <text evidence="1">The sequence shown here is derived from an EMBL/GenBank/DDBJ whole genome shotgun (WGS) entry which is preliminary data.</text>
</comment>
<reference evidence="1 2" key="1">
    <citation type="journal article" date="2022" name="bioRxiv">
        <title>The genome of the oomycete Peronosclerospora sorghi, a cosmopolitan pathogen of maize and sorghum, is inflated with dispersed pseudogenes.</title>
        <authorList>
            <person name="Fletcher K."/>
            <person name="Martin F."/>
            <person name="Isakeit T."/>
            <person name="Cavanaugh K."/>
            <person name="Magill C."/>
            <person name="Michelmore R."/>
        </authorList>
    </citation>
    <scope>NUCLEOTIDE SEQUENCE [LARGE SCALE GENOMIC DNA]</scope>
    <source>
        <strain evidence="1">P6</strain>
    </source>
</reference>
<keyword evidence="2" id="KW-1185">Reference proteome</keyword>
<dbReference type="EMBL" id="CM047583">
    <property type="protein sequence ID" value="KAI9912507.1"/>
    <property type="molecule type" value="Genomic_DNA"/>
</dbReference>
<organism evidence="1 2">
    <name type="scientific">Peronosclerospora sorghi</name>
    <dbReference type="NCBI Taxonomy" id="230839"/>
    <lineage>
        <taxon>Eukaryota</taxon>
        <taxon>Sar</taxon>
        <taxon>Stramenopiles</taxon>
        <taxon>Oomycota</taxon>
        <taxon>Peronosporomycetes</taxon>
        <taxon>Peronosporales</taxon>
        <taxon>Peronosporaceae</taxon>
        <taxon>Peronosclerospora</taxon>
    </lineage>
</organism>
<name>A0ACC0W225_9STRA</name>
<proteinExistence type="predicted"/>
<evidence type="ECO:0000313" key="1">
    <source>
        <dbReference type="EMBL" id="KAI9912507.1"/>
    </source>
</evidence>
<accession>A0ACC0W225</accession>